<evidence type="ECO:0000313" key="1">
    <source>
        <dbReference type="EMBL" id="SEA42044.1"/>
    </source>
</evidence>
<reference evidence="2" key="1">
    <citation type="submission" date="2016-10" db="EMBL/GenBank/DDBJ databases">
        <authorList>
            <person name="Varghese N."/>
            <person name="Submissions S."/>
        </authorList>
    </citation>
    <scope>NUCLEOTIDE SEQUENCE [LARGE SCALE GENOMIC DNA]</scope>
    <source>
        <strain evidence="2">DSM 11526</strain>
    </source>
</reference>
<dbReference type="STRING" id="1122198.SAMN02745729_103143"/>
<gene>
    <name evidence="1" type="ORF">SAMN02745729_103143</name>
</gene>
<dbReference type="RefSeq" id="WP_091824202.1">
    <property type="nucleotide sequence ID" value="NZ_FNRJ01000003.1"/>
</dbReference>
<dbReference type="EMBL" id="FNRJ01000003">
    <property type="protein sequence ID" value="SEA42044.1"/>
    <property type="molecule type" value="Genomic_DNA"/>
</dbReference>
<dbReference type="AlphaFoldDB" id="A0A1H4B1U6"/>
<accession>A0A1H4B1U6</accession>
<name>A0A1H4B1U6_9GAMM</name>
<keyword evidence="2" id="KW-1185">Reference proteome</keyword>
<organism evidence="1 2">
    <name type="scientific">Marinobacterium iners DSM 11526</name>
    <dbReference type="NCBI Taxonomy" id="1122198"/>
    <lineage>
        <taxon>Bacteria</taxon>
        <taxon>Pseudomonadati</taxon>
        <taxon>Pseudomonadota</taxon>
        <taxon>Gammaproteobacteria</taxon>
        <taxon>Oceanospirillales</taxon>
        <taxon>Oceanospirillaceae</taxon>
        <taxon>Marinobacterium</taxon>
    </lineage>
</organism>
<dbReference type="InterPro" id="IPR032359">
    <property type="entry name" value="KwaB-like"/>
</dbReference>
<sequence length="304" mass="34946">MSVDFQSLKTFDFDNSNPHLWVFKDSTTSSRFRAFYVQTEDDLNSKLKEFVKKEIDRITEHSPYTYISQNNESSCLTLDPSTTDFSNLKVLVDRLESEHRISESKDLKGAKGYVVKFTLNGITVYAVKRSTSSWKTSYPKKYINMIFSNGELSAVENNSFSIEKSFDFYVFGNTAFIANKRGFESAMKYREEYVAAFSQLQQSPSFSNLFSDLSPIVEYVGNNSIQLRRMAVIEKKGIYNRLNFIQNLQRVNNARGWGINFDNASNTMIPCSETVKVIMQVLLDHRLMSEITDNIYDVPDATEI</sequence>
<dbReference type="OrthoDB" id="8387556at2"/>
<evidence type="ECO:0000313" key="2">
    <source>
        <dbReference type="Proteomes" id="UP000242469"/>
    </source>
</evidence>
<proteinExistence type="predicted"/>
<dbReference type="Pfam" id="PF16162">
    <property type="entry name" value="KwaB"/>
    <property type="match status" value="1"/>
</dbReference>
<protein>
    <recommendedName>
        <fullName evidence="3">DUF4868 domain-containing protein</fullName>
    </recommendedName>
</protein>
<evidence type="ECO:0008006" key="3">
    <source>
        <dbReference type="Google" id="ProtNLM"/>
    </source>
</evidence>
<dbReference type="Proteomes" id="UP000242469">
    <property type="component" value="Unassembled WGS sequence"/>
</dbReference>